<dbReference type="EMBL" id="CAJNOR010004872">
    <property type="protein sequence ID" value="CAF1532347.1"/>
    <property type="molecule type" value="Genomic_DNA"/>
</dbReference>
<evidence type="ECO:0000256" key="6">
    <source>
        <dbReference type="ARBA" id="ARBA00022801"/>
    </source>
</evidence>
<sequence>MASIAVEEHLCVTPNCGDKAKLRCPNCVKLGLIDGSYFCSQDCFKGYWQEHKKLHTSAKSSTSSSENSENYNPWPGFHFTGKLRPYPLTPRRLVPPHIERPDYADDPNGRSKSEEGEKSASSTIVVLTDEQQDILRDTCRIGRIVLDEAARSVRVGMTTEEIDRIVHECCVENECYPSPLNYYKFPKSCCTSVNEIICHGIPDLRPLQDGDIVNIDISVYKHGFHSDLNETLFVGNVDQKSRDLVRTTYECLEKAMEMIRPGTKYRDVGNVIQKHATANGCSVVRSYCGHGIHKLFHCAPNIPHYAKNKAIGIMKPGHSFTIEPMINAGNMTYEPELSCNRILIGSWRDILWNDNWTSATEDGQRSAQFEHTFLVTDTGCDILTARSSGQPWFMDGNNIS</sequence>
<keyword evidence="2 8" id="KW-0963">Cytoplasm</keyword>
<keyword evidence="3 8" id="KW-0645">Protease</keyword>
<evidence type="ECO:0000256" key="1">
    <source>
        <dbReference type="ARBA" id="ARBA00022438"/>
    </source>
</evidence>
<keyword evidence="4 8" id="KW-0479">Metal-binding</keyword>
<dbReference type="GO" id="GO:0070006">
    <property type="term" value="F:metalloaminopeptidase activity"/>
    <property type="evidence" value="ECO:0007669"/>
    <property type="project" value="UniProtKB-UniRule"/>
</dbReference>
<dbReference type="EC" id="3.4.11.18" evidence="10"/>
<dbReference type="Gene3D" id="3.90.230.10">
    <property type="entry name" value="Creatinase/methionine aminopeptidase superfamily"/>
    <property type="match status" value="1"/>
</dbReference>
<organism evidence="13 14">
    <name type="scientific">Adineta ricciae</name>
    <name type="common">Rotifer</name>
    <dbReference type="NCBI Taxonomy" id="249248"/>
    <lineage>
        <taxon>Eukaryota</taxon>
        <taxon>Metazoa</taxon>
        <taxon>Spiralia</taxon>
        <taxon>Gnathifera</taxon>
        <taxon>Rotifera</taxon>
        <taxon>Eurotatoria</taxon>
        <taxon>Bdelloidea</taxon>
        <taxon>Adinetida</taxon>
        <taxon>Adinetidae</taxon>
        <taxon>Adineta</taxon>
    </lineage>
</organism>
<dbReference type="AlphaFoldDB" id="A0A815VMS6"/>
<keyword evidence="7" id="KW-0862">Zinc</keyword>
<comment type="cofactor">
    <cofactor evidence="8">
        <name>Zn(2+)</name>
        <dbReference type="ChEBI" id="CHEBI:29105"/>
    </cofactor>
    <cofactor evidence="8">
        <name>Co(2+)</name>
        <dbReference type="ChEBI" id="CHEBI:48828"/>
    </cofactor>
    <cofactor evidence="8">
        <name>Mn(2+)</name>
        <dbReference type="ChEBI" id="CHEBI:29035"/>
    </cofactor>
    <cofactor evidence="8">
        <name>Fe(2+)</name>
        <dbReference type="ChEBI" id="CHEBI:29033"/>
    </cofactor>
    <text evidence="8">Binds 2 divalent metal cations per subunit. Has a high-affinity and a low affinity metal-binding site. The true nature of the physiological cofactor is under debate. The enzyme is active with zinc, cobalt, manganese or divalent iron ions. Has high activity with zinc; zinc cofactor is transferred into the active site region by the ZNG1 zinc chaperone.</text>
</comment>
<comment type="function">
    <text evidence="8 10">Cotranslationally removes the N-terminal methionine from nascent proteins. The N-terminal methionine is often cleaved when the second residue in the primary sequence is small and uncharged (Met-Ala-, Cys, Gly, Pro, Ser, Thr, or Val).</text>
</comment>
<dbReference type="GO" id="GO:0005829">
    <property type="term" value="C:cytosol"/>
    <property type="evidence" value="ECO:0007669"/>
    <property type="project" value="TreeGrafter"/>
</dbReference>
<dbReference type="NCBIfam" id="TIGR00500">
    <property type="entry name" value="met_pdase_I"/>
    <property type="match status" value="1"/>
</dbReference>
<dbReference type="InterPro" id="IPR000994">
    <property type="entry name" value="Pept_M24"/>
</dbReference>
<keyword evidence="14" id="KW-1185">Reference proteome</keyword>
<feature type="binding site" evidence="8">
    <location>
        <position position="216"/>
    </location>
    <ligand>
        <name>Zn(2+)</name>
        <dbReference type="ChEBI" id="CHEBI:29105"/>
        <label>3</label>
    </ligand>
</feature>
<dbReference type="PANTHER" id="PTHR43330">
    <property type="entry name" value="METHIONINE AMINOPEPTIDASE"/>
    <property type="match status" value="1"/>
</dbReference>
<dbReference type="GO" id="GO:0004239">
    <property type="term" value="F:initiator methionyl aminopeptidase activity"/>
    <property type="evidence" value="ECO:0007669"/>
    <property type="project" value="UniProtKB-UniRule"/>
</dbReference>
<dbReference type="HAMAP" id="MF_01974">
    <property type="entry name" value="MetAP_1"/>
    <property type="match status" value="1"/>
</dbReference>
<gene>
    <name evidence="13" type="ORF">XAT740_LOCUS41564</name>
</gene>
<dbReference type="Pfam" id="PF15801">
    <property type="entry name" value="zf-C6H2"/>
    <property type="match status" value="1"/>
</dbReference>
<dbReference type="Proteomes" id="UP000663828">
    <property type="component" value="Unassembled WGS sequence"/>
</dbReference>
<dbReference type="InterPro" id="IPR001714">
    <property type="entry name" value="Pept_M24_MAP"/>
</dbReference>
<feature type="binding site" evidence="8">
    <location>
        <position position="290"/>
    </location>
    <ligand>
        <name>Zn(2+)</name>
        <dbReference type="ChEBI" id="CHEBI:29105"/>
        <label>4</label>
        <note>catalytic</note>
    </ligand>
</feature>
<evidence type="ECO:0000256" key="11">
    <source>
        <dbReference type="SAM" id="MobiDB-lite"/>
    </source>
</evidence>
<name>A0A815VMS6_ADIRI</name>
<evidence type="ECO:0000256" key="7">
    <source>
        <dbReference type="ARBA" id="ARBA00022833"/>
    </source>
</evidence>
<keyword evidence="1 8" id="KW-0031">Aminopeptidase</keyword>
<protein>
    <recommendedName>
        <fullName evidence="10">Methionine aminopeptidase</fullName>
        <ecNumber evidence="10">3.4.11.18</ecNumber>
    </recommendedName>
</protein>
<feature type="domain" description="C6H2-type" evidence="12">
    <location>
        <begin position="8"/>
        <end position="62"/>
    </location>
</feature>
<dbReference type="GO" id="GO:0008270">
    <property type="term" value="F:zinc ion binding"/>
    <property type="evidence" value="ECO:0007669"/>
    <property type="project" value="UniProtKB-KW"/>
</dbReference>
<dbReference type="SUPFAM" id="SSF55920">
    <property type="entry name" value="Creatinase/aminopeptidase"/>
    <property type="match status" value="1"/>
</dbReference>
<keyword evidence="6 8" id="KW-0378">Hydrolase</keyword>
<comment type="caution">
    <text evidence="13">The sequence shown here is derived from an EMBL/GenBank/DDBJ whole genome shotgun (WGS) entry which is preliminary data.</text>
</comment>
<feature type="region of interest" description="Disordered" evidence="11">
    <location>
        <begin position="90"/>
        <end position="122"/>
    </location>
</feature>
<reference evidence="13" key="1">
    <citation type="submission" date="2021-02" db="EMBL/GenBank/DDBJ databases">
        <authorList>
            <person name="Nowell W R."/>
        </authorList>
    </citation>
    <scope>NUCLEOTIDE SEQUENCE</scope>
</reference>
<dbReference type="PROSITE" id="PS52013">
    <property type="entry name" value="ZF_C6H2"/>
    <property type="match status" value="1"/>
</dbReference>
<feature type="binding site" evidence="8">
    <location>
        <position position="370"/>
    </location>
    <ligand>
        <name>Zn(2+)</name>
        <dbReference type="ChEBI" id="CHEBI:29105"/>
        <label>3</label>
    </ligand>
</feature>
<evidence type="ECO:0000256" key="10">
    <source>
        <dbReference type="RuleBase" id="RU003653"/>
    </source>
</evidence>
<evidence type="ECO:0000313" key="13">
    <source>
        <dbReference type="EMBL" id="CAF1532347.1"/>
    </source>
</evidence>
<feature type="compositionally biased region" description="Basic and acidic residues" evidence="11">
    <location>
        <begin position="97"/>
        <end position="118"/>
    </location>
</feature>
<dbReference type="PANTHER" id="PTHR43330:SF7">
    <property type="entry name" value="METHIONINE AMINOPEPTIDASE 1"/>
    <property type="match status" value="1"/>
</dbReference>
<feature type="binding site" evidence="8">
    <location>
        <position position="297"/>
    </location>
    <ligand>
        <name>a protein</name>
        <dbReference type="ChEBI" id="CHEBI:16541"/>
    </ligand>
    <ligandPart>
        <name>N-terminal L-methionine residue</name>
        <dbReference type="ChEBI" id="CHEBI:64731"/>
    </ligandPart>
</feature>
<dbReference type="Pfam" id="PF00557">
    <property type="entry name" value="Peptidase_M24"/>
    <property type="match status" value="1"/>
</dbReference>
<feature type="binding site" evidence="8">
    <location>
        <position position="227"/>
    </location>
    <ligand>
        <name>Zn(2+)</name>
        <dbReference type="ChEBI" id="CHEBI:29105"/>
        <label>3</label>
    </ligand>
</feature>
<comment type="subunit">
    <text evidence="8">Associates with the 60S ribosomal subunit of the 80S translational complex.</text>
</comment>
<evidence type="ECO:0000256" key="8">
    <source>
        <dbReference type="HAMAP-Rule" id="MF_03174"/>
    </source>
</evidence>
<dbReference type="InterPro" id="IPR036005">
    <property type="entry name" value="Creatinase/aminopeptidase-like"/>
</dbReference>
<dbReference type="CDD" id="cd01086">
    <property type="entry name" value="MetAP1"/>
    <property type="match status" value="1"/>
</dbReference>
<dbReference type="InterPro" id="IPR031615">
    <property type="entry name" value="Zfn-C6H2"/>
</dbReference>
<dbReference type="GO" id="GO:0006508">
    <property type="term" value="P:proteolysis"/>
    <property type="evidence" value="ECO:0007669"/>
    <property type="project" value="UniProtKB-KW"/>
</dbReference>
<accession>A0A815VMS6</accession>
<feature type="binding site" evidence="8">
    <location>
        <position position="227"/>
    </location>
    <ligand>
        <name>Zn(2+)</name>
        <dbReference type="ChEBI" id="CHEBI:29105"/>
        <label>4</label>
        <note>catalytic</note>
    </ligand>
</feature>
<evidence type="ECO:0000313" key="14">
    <source>
        <dbReference type="Proteomes" id="UP000663828"/>
    </source>
</evidence>
<comment type="cofactor">
    <cofactor evidence="10">
        <name>Co(2+)</name>
        <dbReference type="ChEBI" id="CHEBI:48828"/>
    </cofactor>
    <cofactor evidence="10">
        <name>Zn(2+)</name>
        <dbReference type="ChEBI" id="CHEBI:29105"/>
    </cofactor>
    <cofactor evidence="10">
        <name>Mn(2+)</name>
        <dbReference type="ChEBI" id="CHEBI:29035"/>
    </cofactor>
    <cofactor evidence="10">
        <name>Fe(2+)</name>
        <dbReference type="ChEBI" id="CHEBI:29033"/>
    </cofactor>
    <text evidence="10">Binds 2 divalent metal cations per subunit. Has a high-affinity and a low affinity metal-binding site. The true nature of the physiological cofactor is under debate. The enzyme is active with cobalt, zinc, manganese or divalent iron ions.</text>
</comment>
<feature type="binding site" evidence="8">
    <location>
        <position position="199"/>
    </location>
    <ligand>
        <name>a protein</name>
        <dbReference type="ChEBI" id="CHEBI:16541"/>
    </ligand>
    <ligandPart>
        <name>N-terminal L-methionine residue</name>
        <dbReference type="ChEBI" id="CHEBI:64731"/>
    </ligandPart>
</feature>
<comment type="subcellular location">
    <subcellularLocation>
        <location evidence="8">Cytoplasm</location>
    </subcellularLocation>
</comment>
<evidence type="ECO:0000256" key="4">
    <source>
        <dbReference type="ARBA" id="ARBA00022723"/>
    </source>
</evidence>
<keyword evidence="5 9" id="KW-0863">Zinc-finger</keyword>
<comment type="catalytic activity">
    <reaction evidence="8 10">
        <text>Release of N-terminal amino acids, preferentially methionine, from peptides and arylamides.</text>
        <dbReference type="EC" id="3.4.11.18"/>
    </reaction>
</comment>
<evidence type="ECO:0000259" key="12">
    <source>
        <dbReference type="PROSITE" id="PS52013"/>
    </source>
</evidence>
<feature type="binding site" evidence="8">
    <location>
        <position position="370"/>
    </location>
    <ligand>
        <name>Zn(2+)</name>
        <dbReference type="ChEBI" id="CHEBI:29105"/>
        <label>4</label>
        <note>catalytic</note>
    </ligand>
</feature>
<feature type="binding site" evidence="8">
    <location>
        <position position="323"/>
    </location>
    <ligand>
        <name>Zn(2+)</name>
        <dbReference type="ChEBI" id="CHEBI:29105"/>
        <label>4</label>
        <note>catalytic</note>
    </ligand>
</feature>
<evidence type="ECO:0000256" key="2">
    <source>
        <dbReference type="ARBA" id="ARBA00022490"/>
    </source>
</evidence>
<evidence type="ECO:0000256" key="3">
    <source>
        <dbReference type="ARBA" id="ARBA00022670"/>
    </source>
</evidence>
<comment type="similarity">
    <text evidence="8 9">Belongs to the peptidase M24A family. Methionine aminopeptidase type 1 subfamily.</text>
</comment>
<evidence type="ECO:0000256" key="5">
    <source>
        <dbReference type="ARBA" id="ARBA00022771"/>
    </source>
</evidence>
<proteinExistence type="inferred from homology"/>
<evidence type="ECO:0000256" key="9">
    <source>
        <dbReference type="PROSITE-ProRule" id="PRU01357"/>
    </source>
</evidence>
<dbReference type="PRINTS" id="PR00599">
    <property type="entry name" value="MAPEPTIDASE"/>
</dbReference>
<dbReference type="PROSITE" id="PS00680">
    <property type="entry name" value="MAP_1"/>
    <property type="match status" value="1"/>
</dbReference>
<dbReference type="InterPro" id="IPR002467">
    <property type="entry name" value="Pept_M24A_MAP1"/>
</dbReference>